<protein>
    <submittedName>
        <fullName evidence="2">Uncharacterized protein</fullName>
    </submittedName>
</protein>
<comment type="caution">
    <text evidence="2">The sequence shown here is derived from an EMBL/GenBank/DDBJ whole genome shotgun (WGS) entry which is preliminary data.</text>
</comment>
<evidence type="ECO:0000313" key="3">
    <source>
        <dbReference type="Proteomes" id="UP000006222"/>
    </source>
</evidence>
<evidence type="ECO:0000313" key="2">
    <source>
        <dbReference type="EMBL" id="EGF29839.1"/>
    </source>
</evidence>
<evidence type="ECO:0000256" key="1">
    <source>
        <dbReference type="SAM" id="MobiDB-lite"/>
    </source>
</evidence>
<dbReference type="Proteomes" id="UP000006222">
    <property type="component" value="Unassembled WGS sequence"/>
</dbReference>
<reference evidence="2 3" key="1">
    <citation type="journal article" date="2013" name="Mar. Genomics">
        <title>Expression of sulfatases in Rhodopirellula baltica and the diversity of sulfatases in the genus Rhodopirellula.</title>
        <authorList>
            <person name="Wegner C.E."/>
            <person name="Richter-Heitmann T."/>
            <person name="Klindworth A."/>
            <person name="Klockow C."/>
            <person name="Richter M."/>
            <person name="Achstetter T."/>
            <person name="Glockner F.O."/>
            <person name="Harder J."/>
        </authorList>
    </citation>
    <scope>NUCLEOTIDE SEQUENCE [LARGE SCALE GENOMIC DNA]</scope>
    <source>
        <strain evidence="2 3">WH47</strain>
    </source>
</reference>
<organism evidence="2 3">
    <name type="scientific">Rhodopirellula baltica WH47</name>
    <dbReference type="NCBI Taxonomy" id="991778"/>
    <lineage>
        <taxon>Bacteria</taxon>
        <taxon>Pseudomonadati</taxon>
        <taxon>Planctomycetota</taxon>
        <taxon>Planctomycetia</taxon>
        <taxon>Pirellulales</taxon>
        <taxon>Pirellulaceae</taxon>
        <taxon>Rhodopirellula</taxon>
    </lineage>
</organism>
<dbReference type="AlphaFoldDB" id="F2AKG5"/>
<feature type="compositionally biased region" description="Polar residues" evidence="1">
    <location>
        <begin position="1"/>
        <end position="19"/>
    </location>
</feature>
<gene>
    <name evidence="2" type="ORF">RBWH47_06057</name>
</gene>
<dbReference type="PATRIC" id="fig|991778.3.peg.140"/>
<feature type="region of interest" description="Disordered" evidence="1">
    <location>
        <begin position="1"/>
        <end position="42"/>
    </location>
</feature>
<dbReference type="EMBL" id="AFAR01000006">
    <property type="protein sequence ID" value="EGF29839.1"/>
    <property type="molecule type" value="Genomic_DNA"/>
</dbReference>
<sequence>MKTLRTLQNNTMPSRTWPSSIMRRESLPNNGRKPPQISISDI</sequence>
<proteinExistence type="predicted"/>
<accession>F2AKG5</accession>
<name>F2AKG5_RHOBT</name>